<evidence type="ECO:0000256" key="1">
    <source>
        <dbReference type="ARBA" id="ARBA00010169"/>
    </source>
</evidence>
<dbReference type="SUPFAM" id="SSF54913">
    <property type="entry name" value="GlnB-like"/>
    <property type="match status" value="1"/>
</dbReference>
<dbReference type="Proteomes" id="UP000655287">
    <property type="component" value="Unassembled WGS sequence"/>
</dbReference>
<dbReference type="RefSeq" id="WP_203982499.1">
    <property type="nucleotide sequence ID" value="NZ_BOOU01000012.1"/>
</dbReference>
<dbReference type="EMBL" id="BOOU01000012">
    <property type="protein sequence ID" value="GII75860.1"/>
    <property type="molecule type" value="Genomic_DNA"/>
</dbReference>
<protein>
    <recommendedName>
        <fullName evidence="4">Divalent-cation tolerance protein CutA</fullName>
    </recommendedName>
</protein>
<keyword evidence="3" id="KW-1185">Reference proteome</keyword>
<evidence type="ECO:0000313" key="3">
    <source>
        <dbReference type="Proteomes" id="UP000655287"/>
    </source>
</evidence>
<dbReference type="InterPro" id="IPR004323">
    <property type="entry name" value="Ion_tolerance_CutA"/>
</dbReference>
<comment type="similarity">
    <text evidence="1">Belongs to the CutA family.</text>
</comment>
<dbReference type="InterPro" id="IPR011322">
    <property type="entry name" value="N-reg_PII-like_a/b"/>
</dbReference>
<proteinExistence type="inferred from homology"/>
<dbReference type="InterPro" id="IPR015867">
    <property type="entry name" value="N-reg_PII/ATP_PRibTrfase_C"/>
</dbReference>
<organism evidence="2 3">
    <name type="scientific">Sphaerisporangium rufum</name>
    <dbReference type="NCBI Taxonomy" id="1381558"/>
    <lineage>
        <taxon>Bacteria</taxon>
        <taxon>Bacillati</taxon>
        <taxon>Actinomycetota</taxon>
        <taxon>Actinomycetes</taxon>
        <taxon>Streptosporangiales</taxon>
        <taxon>Streptosporangiaceae</taxon>
        <taxon>Sphaerisporangium</taxon>
    </lineage>
</organism>
<dbReference type="Gene3D" id="3.30.70.120">
    <property type="match status" value="1"/>
</dbReference>
<dbReference type="PANTHER" id="PTHR23419">
    <property type="entry name" value="DIVALENT CATION TOLERANCE CUTA-RELATED"/>
    <property type="match status" value="1"/>
</dbReference>
<accession>A0A919R2F8</accession>
<dbReference type="GO" id="GO:0010038">
    <property type="term" value="P:response to metal ion"/>
    <property type="evidence" value="ECO:0007669"/>
    <property type="project" value="InterPro"/>
</dbReference>
<gene>
    <name evidence="2" type="ORF">Sru01_08420</name>
</gene>
<evidence type="ECO:0008006" key="4">
    <source>
        <dbReference type="Google" id="ProtNLM"/>
    </source>
</evidence>
<dbReference type="Pfam" id="PF03091">
    <property type="entry name" value="CutA1"/>
    <property type="match status" value="1"/>
</dbReference>
<sequence>MSDCVEVHVTAGGREEADRICAAVVERRVAACAQVVAPITSTYRWQGRVERSEEWLLFMKTTAQRFDDLAAVVRELHSYDVPEIVAIPLAGGTPDYLDWIRTETSPAAPERS</sequence>
<dbReference type="GO" id="GO:0005507">
    <property type="term" value="F:copper ion binding"/>
    <property type="evidence" value="ECO:0007669"/>
    <property type="project" value="TreeGrafter"/>
</dbReference>
<reference evidence="2" key="1">
    <citation type="submission" date="2021-01" db="EMBL/GenBank/DDBJ databases">
        <title>Whole genome shotgun sequence of Sphaerisporangium rufum NBRC 109079.</title>
        <authorList>
            <person name="Komaki H."/>
            <person name="Tamura T."/>
        </authorList>
    </citation>
    <scope>NUCLEOTIDE SEQUENCE</scope>
    <source>
        <strain evidence="2">NBRC 109079</strain>
    </source>
</reference>
<name>A0A919R2F8_9ACTN</name>
<evidence type="ECO:0000313" key="2">
    <source>
        <dbReference type="EMBL" id="GII75860.1"/>
    </source>
</evidence>
<dbReference type="AlphaFoldDB" id="A0A919R2F8"/>
<dbReference type="PANTHER" id="PTHR23419:SF8">
    <property type="entry name" value="FI09726P"/>
    <property type="match status" value="1"/>
</dbReference>
<comment type="caution">
    <text evidence="2">The sequence shown here is derived from an EMBL/GenBank/DDBJ whole genome shotgun (WGS) entry which is preliminary data.</text>
</comment>